<protein>
    <recommendedName>
        <fullName evidence="1">diguanylate cyclase</fullName>
        <ecNumber evidence="1">2.7.7.65</ecNumber>
    </recommendedName>
</protein>
<dbReference type="AlphaFoldDB" id="A0A494X9M4"/>
<dbReference type="Pfam" id="PF00990">
    <property type="entry name" value="GGDEF"/>
    <property type="match status" value="1"/>
</dbReference>
<comment type="catalytic activity">
    <reaction evidence="2">
        <text>2 GTP = 3',3'-c-di-GMP + 2 diphosphate</text>
        <dbReference type="Rhea" id="RHEA:24898"/>
        <dbReference type="ChEBI" id="CHEBI:33019"/>
        <dbReference type="ChEBI" id="CHEBI:37565"/>
        <dbReference type="ChEBI" id="CHEBI:58805"/>
        <dbReference type="EC" id="2.7.7.65"/>
    </reaction>
</comment>
<dbReference type="PANTHER" id="PTHR45138:SF9">
    <property type="entry name" value="DIGUANYLATE CYCLASE DGCM-RELATED"/>
    <property type="match status" value="1"/>
</dbReference>
<organism evidence="5 6">
    <name type="scientific">Pararobbsia silviterrae</name>
    <dbReference type="NCBI Taxonomy" id="1792498"/>
    <lineage>
        <taxon>Bacteria</taxon>
        <taxon>Pseudomonadati</taxon>
        <taxon>Pseudomonadota</taxon>
        <taxon>Betaproteobacteria</taxon>
        <taxon>Burkholderiales</taxon>
        <taxon>Burkholderiaceae</taxon>
        <taxon>Pararobbsia</taxon>
    </lineage>
</organism>
<keyword evidence="6" id="KW-1185">Reference proteome</keyword>
<dbReference type="InterPro" id="IPR000160">
    <property type="entry name" value="GGDEF_dom"/>
</dbReference>
<feature type="transmembrane region" description="Helical" evidence="3">
    <location>
        <begin position="281"/>
        <end position="302"/>
    </location>
</feature>
<dbReference type="InterPro" id="IPR000014">
    <property type="entry name" value="PAS"/>
</dbReference>
<dbReference type="SUPFAM" id="SSF55785">
    <property type="entry name" value="PYP-like sensor domain (PAS domain)"/>
    <property type="match status" value="1"/>
</dbReference>
<dbReference type="SUPFAM" id="SSF55073">
    <property type="entry name" value="Nucleotide cyclase"/>
    <property type="match status" value="1"/>
</dbReference>
<dbReference type="GO" id="GO:1902201">
    <property type="term" value="P:negative regulation of bacterial-type flagellum-dependent cell motility"/>
    <property type="evidence" value="ECO:0007669"/>
    <property type="project" value="TreeGrafter"/>
</dbReference>
<dbReference type="CDD" id="cd12915">
    <property type="entry name" value="PDC2_DGC_like"/>
    <property type="match status" value="1"/>
</dbReference>
<dbReference type="Proteomes" id="UP000270342">
    <property type="component" value="Unassembled WGS sequence"/>
</dbReference>
<evidence type="ECO:0000256" key="1">
    <source>
        <dbReference type="ARBA" id="ARBA00012528"/>
    </source>
</evidence>
<gene>
    <name evidence="5" type="ORF">D7S86_23475</name>
</gene>
<name>A0A494X9M4_9BURK</name>
<evidence type="ECO:0000256" key="2">
    <source>
        <dbReference type="ARBA" id="ARBA00034247"/>
    </source>
</evidence>
<dbReference type="PROSITE" id="PS50887">
    <property type="entry name" value="GGDEF"/>
    <property type="match status" value="1"/>
</dbReference>
<accession>A0A494X9M4</accession>
<dbReference type="GO" id="GO:0052621">
    <property type="term" value="F:diguanylate cyclase activity"/>
    <property type="evidence" value="ECO:0007669"/>
    <property type="project" value="UniProtKB-EC"/>
</dbReference>
<dbReference type="InterPro" id="IPR035965">
    <property type="entry name" value="PAS-like_dom_sf"/>
</dbReference>
<dbReference type="NCBIfam" id="TIGR00254">
    <property type="entry name" value="GGDEF"/>
    <property type="match status" value="1"/>
</dbReference>
<keyword evidence="3" id="KW-0812">Transmembrane</keyword>
<dbReference type="GO" id="GO:0005886">
    <property type="term" value="C:plasma membrane"/>
    <property type="evidence" value="ECO:0007669"/>
    <property type="project" value="TreeGrafter"/>
</dbReference>
<proteinExistence type="predicted"/>
<dbReference type="EC" id="2.7.7.65" evidence="1"/>
<keyword evidence="3" id="KW-0472">Membrane</keyword>
<dbReference type="EMBL" id="RBZU01000013">
    <property type="protein sequence ID" value="RKP47180.1"/>
    <property type="molecule type" value="Genomic_DNA"/>
</dbReference>
<reference evidence="5 6" key="1">
    <citation type="submission" date="2018-10" db="EMBL/GenBank/DDBJ databases">
        <title>Robbsia sp. DHC34, isolated from soil.</title>
        <authorList>
            <person name="Gao Z.-H."/>
            <person name="Qiu L.-H."/>
        </authorList>
    </citation>
    <scope>NUCLEOTIDE SEQUENCE [LARGE SCALE GENOMIC DNA]</scope>
    <source>
        <strain evidence="5 6">DHC34</strain>
    </source>
</reference>
<evidence type="ECO:0000313" key="6">
    <source>
        <dbReference type="Proteomes" id="UP000270342"/>
    </source>
</evidence>
<comment type="caution">
    <text evidence="5">The sequence shown here is derived from an EMBL/GenBank/DDBJ whole genome shotgun (WGS) entry which is preliminary data.</text>
</comment>
<dbReference type="Gene3D" id="3.30.70.270">
    <property type="match status" value="1"/>
</dbReference>
<evidence type="ECO:0000256" key="3">
    <source>
        <dbReference type="SAM" id="Phobius"/>
    </source>
</evidence>
<keyword evidence="3" id="KW-1133">Transmembrane helix</keyword>
<evidence type="ECO:0000313" key="5">
    <source>
        <dbReference type="EMBL" id="RKP47180.1"/>
    </source>
</evidence>
<dbReference type="SMART" id="SM00267">
    <property type="entry name" value="GGDEF"/>
    <property type="match status" value="1"/>
</dbReference>
<dbReference type="GO" id="GO:0043709">
    <property type="term" value="P:cell adhesion involved in single-species biofilm formation"/>
    <property type="evidence" value="ECO:0007669"/>
    <property type="project" value="TreeGrafter"/>
</dbReference>
<dbReference type="Pfam" id="PF13188">
    <property type="entry name" value="PAS_8"/>
    <property type="match status" value="1"/>
</dbReference>
<dbReference type="PANTHER" id="PTHR45138">
    <property type="entry name" value="REGULATORY COMPONENTS OF SENSORY TRANSDUCTION SYSTEM"/>
    <property type="match status" value="1"/>
</dbReference>
<evidence type="ECO:0000259" key="4">
    <source>
        <dbReference type="PROSITE" id="PS50887"/>
    </source>
</evidence>
<dbReference type="OrthoDB" id="9813903at2"/>
<dbReference type="InterPro" id="IPR050469">
    <property type="entry name" value="Diguanylate_Cyclase"/>
</dbReference>
<dbReference type="CDD" id="cd01949">
    <property type="entry name" value="GGDEF"/>
    <property type="match status" value="1"/>
</dbReference>
<dbReference type="InterPro" id="IPR043128">
    <property type="entry name" value="Rev_trsase/Diguanyl_cyclase"/>
</dbReference>
<feature type="domain" description="GGDEF" evidence="4">
    <location>
        <begin position="463"/>
        <end position="597"/>
    </location>
</feature>
<sequence length="606" mass="65750">MRVRLAKSRQTWLGIALPALATLVAANILINVWQSWRDLTAADALAAQRLDVQTSLIEKNIRDRIDALNGTIGVARTLIDAGGLTDASLRTLAATLRDSMGNIDIAVFDADRHVRAESRAGVSNALPELAAALTRMDTRAPTERWTPVQWRQNGAVLISADNRDRTGALNAVIVVFVPLEQHLLDGVTLAPGTAIRLLDSAQRLIARYPLAASVTLGERAPDTATRRPGPVEGTAFVSSRTDGIERLVASRRIGVGQPLAYWTLEVGYAVRTYRRDLRFSVYLNAAGAACVLIMLIGGTLLVRREKALREHVARYTQMISTIVENMPTPVAMIDATANDILLANAALLDTFGALAADGQPFSRLFGHADDWSSLRENPTDEPVPMLARGGTRHMLVRCTRLPPNQAFDTDSILVTLADVSRHHQLLKQLRTAADFDPLTGLANRRYFASAAEHAVDQARRLHRPLSVLALDLDFFKRVNDTWGHAVGDRVLQIAARLFEASLRDDDLAARVGGEEFLALLLDTDLAQAQTIAERVRLAIQDTPIMLDSGKTLSQTVSIGIALFLETEADLTGAQERADAALYAAKQAGRNRVTVAAVDASDTSSSA</sequence>
<dbReference type="FunFam" id="3.30.70.270:FF:000001">
    <property type="entry name" value="Diguanylate cyclase domain protein"/>
    <property type="match status" value="1"/>
</dbReference>
<dbReference type="Gene3D" id="3.30.450.20">
    <property type="entry name" value="PAS domain"/>
    <property type="match status" value="2"/>
</dbReference>
<dbReference type="InterPro" id="IPR029787">
    <property type="entry name" value="Nucleotide_cyclase"/>
</dbReference>